<evidence type="ECO:0000313" key="2">
    <source>
        <dbReference type="EMBL" id="MBB6070763.1"/>
    </source>
</evidence>
<reference evidence="2 3" key="1">
    <citation type="submission" date="2020-08" db="EMBL/GenBank/DDBJ databases">
        <title>Genomic Encyclopedia of Type Strains, Phase IV (KMG-IV): sequencing the most valuable type-strain genomes for metagenomic binning, comparative biology and taxonomic classification.</title>
        <authorList>
            <person name="Goeker M."/>
        </authorList>
    </citation>
    <scope>NUCLEOTIDE SEQUENCE [LARGE SCALE GENOMIC DNA]</scope>
    <source>
        <strain evidence="2 3">DSM 29007</strain>
    </source>
</reference>
<sequence length="69" mass="7305">MRILSGLLLLAVAVVLGLFQVLPLIFADPAVSRPAAPWLDSAYQAAELLAIGGTALWLLSRGTTSRTTR</sequence>
<organism evidence="2 3">
    <name type="scientific">Longimicrobium terrae</name>
    <dbReference type="NCBI Taxonomy" id="1639882"/>
    <lineage>
        <taxon>Bacteria</taxon>
        <taxon>Pseudomonadati</taxon>
        <taxon>Gemmatimonadota</taxon>
        <taxon>Longimicrobiia</taxon>
        <taxon>Longimicrobiales</taxon>
        <taxon>Longimicrobiaceae</taxon>
        <taxon>Longimicrobium</taxon>
    </lineage>
</organism>
<keyword evidence="1" id="KW-0472">Membrane</keyword>
<proteinExistence type="predicted"/>
<evidence type="ECO:0000256" key="1">
    <source>
        <dbReference type="SAM" id="Phobius"/>
    </source>
</evidence>
<evidence type="ECO:0000313" key="3">
    <source>
        <dbReference type="Proteomes" id="UP000582837"/>
    </source>
</evidence>
<keyword evidence="1" id="KW-0812">Transmembrane</keyword>
<keyword evidence="3" id="KW-1185">Reference proteome</keyword>
<name>A0A841GYE0_9BACT</name>
<protein>
    <submittedName>
        <fullName evidence="2">Uncharacterized protein</fullName>
    </submittedName>
</protein>
<feature type="transmembrane region" description="Helical" evidence="1">
    <location>
        <begin position="43"/>
        <end position="60"/>
    </location>
</feature>
<comment type="caution">
    <text evidence="2">The sequence shown here is derived from an EMBL/GenBank/DDBJ whole genome shotgun (WGS) entry which is preliminary data.</text>
</comment>
<accession>A0A841GYE0</accession>
<dbReference type="RefSeq" id="WP_170034683.1">
    <property type="nucleotide sequence ID" value="NZ_JABDTL010000001.1"/>
</dbReference>
<dbReference type="Proteomes" id="UP000582837">
    <property type="component" value="Unassembled WGS sequence"/>
</dbReference>
<dbReference type="EMBL" id="JACHIA010000005">
    <property type="protein sequence ID" value="MBB6070763.1"/>
    <property type="molecule type" value="Genomic_DNA"/>
</dbReference>
<dbReference type="AlphaFoldDB" id="A0A841GYE0"/>
<gene>
    <name evidence="2" type="ORF">HNQ61_002384</name>
</gene>
<keyword evidence="1" id="KW-1133">Transmembrane helix</keyword>